<accession>A0A5K3ENH1</accession>
<dbReference type="PANTHER" id="PTHR12654">
    <property type="entry name" value="BILE ACID BETA-GLUCOSIDASE-RELATED"/>
    <property type="match status" value="1"/>
</dbReference>
<evidence type="ECO:0000259" key="3">
    <source>
        <dbReference type="Pfam" id="PF12215"/>
    </source>
</evidence>
<feature type="region of interest" description="Disordered" evidence="1">
    <location>
        <begin position="310"/>
        <end position="337"/>
    </location>
</feature>
<dbReference type="GO" id="GO:0008422">
    <property type="term" value="F:beta-glucosidase activity"/>
    <property type="evidence" value="ECO:0007669"/>
    <property type="project" value="TreeGrafter"/>
</dbReference>
<evidence type="ECO:0000256" key="1">
    <source>
        <dbReference type="SAM" id="MobiDB-lite"/>
    </source>
</evidence>
<sequence length="978" mass="109189">MVLDVFSYAEGHNLISKYGWKKSFDAHYHKSAGPLRINRPGTFLSMLPDLSRYIADVAIPAKLQGKSVSPLDLFNPLTVKPIYGVPVGGIGCGTIGRGYKGEFCRSSLIPGRFNYDVGVADQFILTVKKNGTCLYHQVLSPPPDPVKRTNCFQSWKWSTSPGVSTFIGLYPRSWTIYNIPELKLLLICKQVSPVIPNNYKDSCLPVGAFKWTAVNFDTDADVDISITMTWRGPRAPVQSPPQNVGTAGTVCCEIGHAQNYKAEEYTIPFDDAENQLCGCLLETLIDDMPCCFGIASKSSERVEVTRSLGFRFGDKGGRGQQSPRGEQPSLSPWGVASHTASPAQDAVTATEFWTNLGLHGKLAADKSGYYVGLNKNRPKIGVAVCASFKVPAATKAPSADGEDTPGQETCDFFLTWHMPRVHFRSSLVAYKRRYTRWFSEDTIAGASELLTYTCQNIESWDSAIESWQAHILEDSGLPPWYKSALFNELYYLSDGGTVWLDPIPSVRVNKSDDGPSSANTQSPSGIPLDEVRSRNPNVTLDPNHLTARNPPTNAAGAGDELADLPERELLRIRANVANDMGLFAYLESHEYLMYNTYDVHFNASWALIKLWPKLQLAVNYDLADMTMSEDRTPMQPIFKGTRNKKRIRSNTLAVPHDCGDPEDEPWVRINAYTLHATDEWKDLNPKFVLMAWRDWKLTSDDNYMLYMLPLIVKVMQSCLERWDSDGDGLIENGGFADQTYDMWKTKGVSAYVGGIWLAALYATIEMVSHAHSNELVPDKKSNYETLKTKFEKILATAKSSYHEKLWTGTGYRYDVHDNEKNPTIMVDQLCGHWVLRSCGAPRDAILPGDSVSIVINSIVKSNWQSVCKGKMGAINGIYQNLEVVTTNIESQEFWVGINYCLASLLILEGMPIDGFDLCGACFNTVYEDLGLQYQTPEAYTREKHYRAPGYMRPLAIWSIQQAVDLRQPRYTGANAMEK</sequence>
<evidence type="ECO:0000259" key="2">
    <source>
        <dbReference type="Pfam" id="PF04685"/>
    </source>
</evidence>
<reference evidence="4" key="1">
    <citation type="submission" date="2019-11" db="UniProtKB">
        <authorList>
            <consortium name="WormBaseParasite"/>
        </authorList>
    </citation>
    <scope>IDENTIFICATION</scope>
</reference>
<dbReference type="GO" id="GO:0005975">
    <property type="term" value="P:carbohydrate metabolic process"/>
    <property type="evidence" value="ECO:0007669"/>
    <property type="project" value="InterPro"/>
</dbReference>
<dbReference type="PANTHER" id="PTHR12654:SF0">
    <property type="entry name" value="NON-LYSOSOMAL GLUCOSYLCERAMIDASE"/>
    <property type="match status" value="1"/>
</dbReference>
<dbReference type="InterPro" id="IPR052566">
    <property type="entry name" value="Non-lysos_glucosylceramidase"/>
</dbReference>
<dbReference type="Pfam" id="PF04685">
    <property type="entry name" value="DUF608"/>
    <property type="match status" value="1"/>
</dbReference>
<feature type="compositionally biased region" description="Polar residues" evidence="1">
    <location>
        <begin position="514"/>
        <end position="524"/>
    </location>
</feature>
<organism evidence="4">
    <name type="scientific">Mesocestoides corti</name>
    <name type="common">Flatworm</name>
    <dbReference type="NCBI Taxonomy" id="53468"/>
    <lineage>
        <taxon>Eukaryota</taxon>
        <taxon>Metazoa</taxon>
        <taxon>Spiralia</taxon>
        <taxon>Lophotrochozoa</taxon>
        <taxon>Platyhelminthes</taxon>
        <taxon>Cestoda</taxon>
        <taxon>Eucestoda</taxon>
        <taxon>Cyclophyllidea</taxon>
        <taxon>Mesocestoididae</taxon>
        <taxon>Mesocestoides</taxon>
    </lineage>
</organism>
<dbReference type="InterPro" id="IPR006775">
    <property type="entry name" value="GH116_catalytic"/>
</dbReference>
<dbReference type="WBParaSite" id="MCU_001499-RB">
    <property type="protein sequence ID" value="MCU_001499-RB"/>
    <property type="gene ID" value="MCU_001499"/>
</dbReference>
<dbReference type="InterPro" id="IPR012341">
    <property type="entry name" value="6hp_glycosidase-like_sf"/>
</dbReference>
<proteinExistence type="predicted"/>
<dbReference type="InterPro" id="IPR008928">
    <property type="entry name" value="6-hairpin_glycosidase_sf"/>
</dbReference>
<feature type="domain" description="Glycosyl-hydrolase family 116 catalytic region" evidence="2">
    <location>
        <begin position="581"/>
        <end position="959"/>
    </location>
</feature>
<evidence type="ECO:0000313" key="4">
    <source>
        <dbReference type="WBParaSite" id="MCU_001499-RB"/>
    </source>
</evidence>
<protein>
    <submittedName>
        <fullName evidence="4">Glyco_hydr_116N domain-containing protein</fullName>
    </submittedName>
</protein>
<feature type="region of interest" description="Disordered" evidence="1">
    <location>
        <begin position="510"/>
        <end position="559"/>
    </location>
</feature>
<dbReference type="AlphaFoldDB" id="A0A5K3ENH1"/>
<feature type="compositionally biased region" description="Polar residues" evidence="1">
    <location>
        <begin position="320"/>
        <end position="330"/>
    </location>
</feature>
<feature type="domain" description="Glycosyl-hydrolase family 116 N-terminal" evidence="3">
    <location>
        <begin position="84"/>
        <end position="460"/>
    </location>
</feature>
<dbReference type="Gene3D" id="1.50.10.10">
    <property type="match status" value="1"/>
</dbReference>
<dbReference type="SUPFAM" id="SSF48208">
    <property type="entry name" value="Six-hairpin glycosidases"/>
    <property type="match status" value="1"/>
</dbReference>
<name>A0A5K3ENH1_MESCO</name>
<dbReference type="InterPro" id="IPR024462">
    <property type="entry name" value="GH116_N"/>
</dbReference>
<dbReference type="Pfam" id="PF12215">
    <property type="entry name" value="Glyco_hydr_116N"/>
    <property type="match status" value="1"/>
</dbReference>